<dbReference type="SUPFAM" id="SSF53850">
    <property type="entry name" value="Periplasmic binding protein-like II"/>
    <property type="match status" value="1"/>
</dbReference>
<keyword evidence="4" id="KW-0732">Signal</keyword>
<dbReference type="EMBL" id="UINC01016668">
    <property type="protein sequence ID" value="SVA69232.1"/>
    <property type="molecule type" value="Genomic_DNA"/>
</dbReference>
<evidence type="ECO:0000256" key="1">
    <source>
        <dbReference type="ARBA" id="ARBA00004196"/>
    </source>
</evidence>
<dbReference type="PANTHER" id="PTHR30290">
    <property type="entry name" value="PERIPLASMIC BINDING COMPONENT OF ABC TRANSPORTER"/>
    <property type="match status" value="1"/>
</dbReference>
<organism evidence="6">
    <name type="scientific">marine metagenome</name>
    <dbReference type="NCBI Taxonomy" id="408172"/>
    <lineage>
        <taxon>unclassified sequences</taxon>
        <taxon>metagenomes</taxon>
        <taxon>ecological metagenomes</taxon>
    </lineage>
</organism>
<gene>
    <name evidence="6" type="ORF">METZ01_LOCUS122086</name>
</gene>
<sequence length="408" mass="47034">VGIELEQGMHTKEKLLLPVIWRFLVCLVLCSCSGEPPVQKASRDGILIMGNTSEPKGLDPHIVSGVLESNIIRALFEGLVGAHPFKDGVALPGVAEKWYPTNEERPDEWVFELRKDAQWSDGVPLTADDFLFSFRRLLTPDLASDYSFMLYYIKDAEPYHKSQRSYLLSRDDANFTDEWWSSLKEVDLGPNEEADEETFNFKGLDFLTAEELKKLKAKPELFAWPESVPAKTRAKLVAKNLSFAESKKDLWDLIEFGATAPDKHTLKVKLNSPIPFLPEITKHYTWYPVPKHAVLKHGKIGDRFTDWTKPGNLVGNGPFRLKSWRFNDHIEVARNPRYWDKENVGLNGIRYLPIANLYTEDRMYYDGQMHVTYTIASELIEYSRKNYPEHVRNELYLGTYFIRTNVTH</sequence>
<reference evidence="6" key="1">
    <citation type="submission" date="2018-05" db="EMBL/GenBank/DDBJ databases">
        <authorList>
            <person name="Lanie J.A."/>
            <person name="Ng W.-L."/>
            <person name="Kazmierczak K.M."/>
            <person name="Andrzejewski T.M."/>
            <person name="Davidsen T.M."/>
            <person name="Wayne K.J."/>
            <person name="Tettelin H."/>
            <person name="Glass J.I."/>
            <person name="Rusch D."/>
            <person name="Podicherti R."/>
            <person name="Tsui H.-C.T."/>
            <person name="Winkler M.E."/>
        </authorList>
    </citation>
    <scope>NUCLEOTIDE SEQUENCE</scope>
</reference>
<proteinExistence type="inferred from homology"/>
<evidence type="ECO:0000313" key="6">
    <source>
        <dbReference type="EMBL" id="SVA69232.1"/>
    </source>
</evidence>
<dbReference type="Gene3D" id="3.40.190.10">
    <property type="entry name" value="Periplasmic binding protein-like II"/>
    <property type="match status" value="2"/>
</dbReference>
<comment type="similarity">
    <text evidence="2">Belongs to the bacterial solute-binding protein 5 family.</text>
</comment>
<evidence type="ECO:0000259" key="5">
    <source>
        <dbReference type="Pfam" id="PF00496"/>
    </source>
</evidence>
<feature type="non-terminal residue" evidence="6">
    <location>
        <position position="408"/>
    </location>
</feature>
<dbReference type="Gene3D" id="3.10.105.10">
    <property type="entry name" value="Dipeptide-binding Protein, Domain 3"/>
    <property type="match status" value="1"/>
</dbReference>
<evidence type="ECO:0000256" key="3">
    <source>
        <dbReference type="ARBA" id="ARBA00022448"/>
    </source>
</evidence>
<dbReference type="InterPro" id="IPR039424">
    <property type="entry name" value="SBP_5"/>
</dbReference>
<feature type="non-terminal residue" evidence="6">
    <location>
        <position position="1"/>
    </location>
</feature>
<dbReference type="GO" id="GO:0015833">
    <property type="term" value="P:peptide transport"/>
    <property type="evidence" value="ECO:0007669"/>
    <property type="project" value="TreeGrafter"/>
</dbReference>
<evidence type="ECO:0000256" key="2">
    <source>
        <dbReference type="ARBA" id="ARBA00005695"/>
    </source>
</evidence>
<dbReference type="PANTHER" id="PTHR30290:SF10">
    <property type="entry name" value="PERIPLASMIC OLIGOPEPTIDE-BINDING PROTEIN-RELATED"/>
    <property type="match status" value="1"/>
</dbReference>
<name>A0A381XXM8_9ZZZZ</name>
<comment type="subcellular location">
    <subcellularLocation>
        <location evidence="1">Cell envelope</location>
    </subcellularLocation>
</comment>
<feature type="domain" description="Solute-binding protein family 5" evidence="5">
    <location>
        <begin position="92"/>
        <end position="407"/>
    </location>
</feature>
<accession>A0A381XXM8</accession>
<dbReference type="GO" id="GO:0030288">
    <property type="term" value="C:outer membrane-bounded periplasmic space"/>
    <property type="evidence" value="ECO:0007669"/>
    <property type="project" value="TreeGrafter"/>
</dbReference>
<protein>
    <recommendedName>
        <fullName evidence="5">Solute-binding protein family 5 domain-containing protein</fullName>
    </recommendedName>
</protein>
<dbReference type="InterPro" id="IPR000914">
    <property type="entry name" value="SBP_5_dom"/>
</dbReference>
<keyword evidence="3" id="KW-0813">Transport</keyword>
<dbReference type="GO" id="GO:1904680">
    <property type="term" value="F:peptide transmembrane transporter activity"/>
    <property type="evidence" value="ECO:0007669"/>
    <property type="project" value="TreeGrafter"/>
</dbReference>
<dbReference type="Gene3D" id="3.90.76.10">
    <property type="entry name" value="Dipeptide-binding Protein, Domain 1"/>
    <property type="match status" value="2"/>
</dbReference>
<dbReference type="Pfam" id="PF00496">
    <property type="entry name" value="SBP_bac_5"/>
    <property type="match status" value="1"/>
</dbReference>
<dbReference type="AlphaFoldDB" id="A0A381XXM8"/>
<evidence type="ECO:0000256" key="4">
    <source>
        <dbReference type="ARBA" id="ARBA00022729"/>
    </source>
</evidence>